<evidence type="ECO:0000256" key="8">
    <source>
        <dbReference type="ARBA" id="ARBA00023136"/>
    </source>
</evidence>
<dbReference type="InterPro" id="IPR020904">
    <property type="entry name" value="Sc_DH/Rdtase_CS"/>
</dbReference>
<proteinExistence type="inferred from homology"/>
<evidence type="ECO:0000256" key="9">
    <source>
        <dbReference type="ARBA" id="ARBA00059620"/>
    </source>
</evidence>
<dbReference type="InterPro" id="IPR002347">
    <property type="entry name" value="SDR_fam"/>
</dbReference>
<name>A0A218Z9H2_9HELO</name>
<dbReference type="OrthoDB" id="10253736at2759"/>
<dbReference type="InterPro" id="IPR036291">
    <property type="entry name" value="NAD(P)-bd_dom_sf"/>
</dbReference>
<evidence type="ECO:0000256" key="2">
    <source>
        <dbReference type="ARBA" id="ARBA00006484"/>
    </source>
</evidence>
<dbReference type="EMBL" id="MZNU01000166">
    <property type="protein sequence ID" value="OWP03846.1"/>
    <property type="molecule type" value="Genomic_DNA"/>
</dbReference>
<evidence type="ECO:0000256" key="10">
    <source>
        <dbReference type="ARBA" id="ARBA00068717"/>
    </source>
</evidence>
<evidence type="ECO:0000256" key="7">
    <source>
        <dbReference type="ARBA" id="ARBA00023098"/>
    </source>
</evidence>
<keyword evidence="4" id="KW-0521">NADP</keyword>
<keyword evidence="6" id="KW-0560">Oxidoreductase</keyword>
<dbReference type="STRING" id="503106.A0A218Z9H2"/>
<dbReference type="Proteomes" id="UP000242519">
    <property type="component" value="Unassembled WGS sequence"/>
</dbReference>
<evidence type="ECO:0000256" key="3">
    <source>
        <dbReference type="ARBA" id="ARBA00022692"/>
    </source>
</evidence>
<reference evidence="13 14" key="1">
    <citation type="submission" date="2017-04" db="EMBL/GenBank/DDBJ databases">
        <title>Draft genome sequence of Marssonina coronaria NL1: causal agent of apple blotch.</title>
        <authorList>
            <person name="Cheng Q."/>
        </authorList>
    </citation>
    <scope>NUCLEOTIDE SEQUENCE [LARGE SCALE GENOMIC DNA]</scope>
    <source>
        <strain evidence="13 14">NL1</strain>
    </source>
</reference>
<keyword evidence="14" id="KW-1185">Reference proteome</keyword>
<dbReference type="FunCoup" id="A0A218Z9H2">
    <property type="interactions" value="468"/>
</dbReference>
<evidence type="ECO:0000256" key="12">
    <source>
        <dbReference type="RuleBase" id="RU000363"/>
    </source>
</evidence>
<keyword evidence="7" id="KW-0443">Lipid metabolism</keyword>
<dbReference type="PANTHER" id="PTHR24322:SF736">
    <property type="entry name" value="RETINOL DEHYDROGENASE 10"/>
    <property type="match status" value="1"/>
</dbReference>
<accession>A0A218Z9H2</accession>
<organism evidence="13 14">
    <name type="scientific">Diplocarpon coronariae</name>
    <dbReference type="NCBI Taxonomy" id="2795749"/>
    <lineage>
        <taxon>Eukaryota</taxon>
        <taxon>Fungi</taxon>
        <taxon>Dikarya</taxon>
        <taxon>Ascomycota</taxon>
        <taxon>Pezizomycotina</taxon>
        <taxon>Leotiomycetes</taxon>
        <taxon>Helotiales</taxon>
        <taxon>Drepanopezizaceae</taxon>
        <taxon>Diplocarpon</taxon>
    </lineage>
</organism>
<dbReference type="PRINTS" id="PR00080">
    <property type="entry name" value="SDRFAMILY"/>
</dbReference>
<protein>
    <recommendedName>
        <fullName evidence="10">Short-chain dehydrogenase/reductase 3</fullName>
    </recommendedName>
    <alternativeName>
        <fullName evidence="11">Retinal short-chain dehydrogenase/reductase 1</fullName>
    </alternativeName>
</protein>
<comment type="function">
    <text evidence="9">Catalyzes the reduction of all-trans-retinal to all-trans-retinol in the presence of NADPH.</text>
</comment>
<keyword evidence="3" id="KW-0812">Transmembrane</keyword>
<gene>
    <name evidence="13" type="ORF">B2J93_2691</name>
</gene>
<evidence type="ECO:0000256" key="5">
    <source>
        <dbReference type="ARBA" id="ARBA00022989"/>
    </source>
</evidence>
<dbReference type="PRINTS" id="PR00081">
    <property type="entry name" value="GDHRDH"/>
</dbReference>
<dbReference type="GO" id="GO:0016020">
    <property type="term" value="C:membrane"/>
    <property type="evidence" value="ECO:0007669"/>
    <property type="project" value="UniProtKB-SubCell"/>
</dbReference>
<keyword evidence="8" id="KW-0472">Membrane</keyword>
<sequence length="353" mass="38450">MSGPKLLPLLTAPLRLALFDPRATGLLLATLLCQPSASRLRSILPAALHPYLSSPSLIRALSALLSLGIVRSLNARFSRYVSNNWKADAQFVKSQELVLITGGASGIGELMAKEFADGGVKVLVLDLREPKVAFPPGIHFYRCNVTEPSEIRSVAEEIRKTHGDPTVLVNNAGIGTGHSILDGTEARIRLTFEVNTIAHFWMVREFIPAMIKKNHGHVVTIASMASYLVHAQNVDYACSKASALAFHEGLASELRSRYNAPNVRTTVVNPAWIRTPLIEKLTSNPRFQDPVLEADVVSGKIVAQIMKGRSGQLILPEALEPASSIRGWPAWLQGALRNRLADSLKDESFTGLQ</sequence>
<dbReference type="InParanoid" id="A0A218Z9H2"/>
<comment type="subcellular location">
    <subcellularLocation>
        <location evidence="1">Membrane</location>
        <topology evidence="1">Multi-pass membrane protein</topology>
    </subcellularLocation>
</comment>
<dbReference type="PANTHER" id="PTHR24322">
    <property type="entry name" value="PKSB"/>
    <property type="match status" value="1"/>
</dbReference>
<dbReference type="AlphaFoldDB" id="A0A218Z9H2"/>
<dbReference type="PROSITE" id="PS00061">
    <property type="entry name" value="ADH_SHORT"/>
    <property type="match status" value="1"/>
</dbReference>
<dbReference type="CDD" id="cd05339">
    <property type="entry name" value="17beta-HSDXI-like_SDR_c"/>
    <property type="match status" value="1"/>
</dbReference>
<dbReference type="GO" id="GO:0052650">
    <property type="term" value="F:all-trans-retinol dehydrogenase (NADP+) activity"/>
    <property type="evidence" value="ECO:0007669"/>
    <property type="project" value="UniProtKB-ARBA"/>
</dbReference>
<evidence type="ECO:0000313" key="13">
    <source>
        <dbReference type="EMBL" id="OWP03846.1"/>
    </source>
</evidence>
<evidence type="ECO:0000256" key="4">
    <source>
        <dbReference type="ARBA" id="ARBA00022857"/>
    </source>
</evidence>
<dbReference type="SUPFAM" id="SSF51735">
    <property type="entry name" value="NAD(P)-binding Rossmann-fold domains"/>
    <property type="match status" value="1"/>
</dbReference>
<evidence type="ECO:0000256" key="6">
    <source>
        <dbReference type="ARBA" id="ARBA00023002"/>
    </source>
</evidence>
<dbReference type="FunFam" id="3.40.50.720:FF:000131">
    <property type="entry name" value="Short-chain dehydrogenase/reductase 3"/>
    <property type="match status" value="1"/>
</dbReference>
<dbReference type="Gene3D" id="3.40.50.720">
    <property type="entry name" value="NAD(P)-binding Rossmann-like Domain"/>
    <property type="match status" value="1"/>
</dbReference>
<evidence type="ECO:0000256" key="1">
    <source>
        <dbReference type="ARBA" id="ARBA00004141"/>
    </source>
</evidence>
<evidence type="ECO:0000313" key="14">
    <source>
        <dbReference type="Proteomes" id="UP000242519"/>
    </source>
</evidence>
<keyword evidence="5" id="KW-1133">Transmembrane helix</keyword>
<dbReference type="Pfam" id="PF00106">
    <property type="entry name" value="adh_short"/>
    <property type="match status" value="1"/>
</dbReference>
<comment type="caution">
    <text evidence="13">The sequence shown here is derived from an EMBL/GenBank/DDBJ whole genome shotgun (WGS) entry which is preliminary data.</text>
</comment>
<comment type="similarity">
    <text evidence="2 12">Belongs to the short-chain dehydrogenases/reductases (SDR) family.</text>
</comment>
<evidence type="ECO:0000256" key="11">
    <source>
        <dbReference type="ARBA" id="ARBA00082544"/>
    </source>
</evidence>